<reference evidence="1" key="1">
    <citation type="submission" date="2023-08" db="EMBL/GenBank/DDBJ databases">
        <authorList>
            <person name="Chen Y."/>
            <person name="Shah S."/>
            <person name="Dougan E. K."/>
            <person name="Thang M."/>
            <person name="Chan C."/>
        </authorList>
    </citation>
    <scope>NUCLEOTIDE SEQUENCE</scope>
</reference>
<dbReference type="AlphaFoldDB" id="A0AA36MP35"/>
<organism evidence="1 2">
    <name type="scientific">Effrenium voratum</name>
    <dbReference type="NCBI Taxonomy" id="2562239"/>
    <lineage>
        <taxon>Eukaryota</taxon>
        <taxon>Sar</taxon>
        <taxon>Alveolata</taxon>
        <taxon>Dinophyceae</taxon>
        <taxon>Suessiales</taxon>
        <taxon>Symbiodiniaceae</taxon>
        <taxon>Effrenium</taxon>
    </lineage>
</organism>
<dbReference type="EMBL" id="CAUJNA010000585">
    <property type="protein sequence ID" value="CAJ1378991.1"/>
    <property type="molecule type" value="Genomic_DNA"/>
</dbReference>
<proteinExistence type="predicted"/>
<gene>
    <name evidence="1" type="ORF">EVOR1521_LOCUS7363</name>
</gene>
<protein>
    <submittedName>
        <fullName evidence="1">Uncharacterized protein</fullName>
    </submittedName>
</protein>
<evidence type="ECO:0000313" key="1">
    <source>
        <dbReference type="EMBL" id="CAJ1378991.1"/>
    </source>
</evidence>
<comment type="caution">
    <text evidence="1">The sequence shown here is derived from an EMBL/GenBank/DDBJ whole genome shotgun (WGS) entry which is preliminary data.</text>
</comment>
<sequence>MVFGVWLDQEDAEVMAKWRDCALYFVLPRLVHRPLFNLGICKVKQLRADTVALIEKHKLESFIIDINNKLPEKYRRTPTVKLADETLFVVGFAGVGGTSAACDGHFPAVQDP</sequence>
<name>A0AA36MP35_9DINO</name>
<evidence type="ECO:0000313" key="2">
    <source>
        <dbReference type="Proteomes" id="UP001178507"/>
    </source>
</evidence>
<keyword evidence="2" id="KW-1185">Reference proteome</keyword>
<dbReference type="Proteomes" id="UP001178507">
    <property type="component" value="Unassembled WGS sequence"/>
</dbReference>
<accession>A0AA36MP35</accession>